<dbReference type="EMBL" id="JBHSPA010000023">
    <property type="protein sequence ID" value="MFC5826205.1"/>
    <property type="molecule type" value="Genomic_DNA"/>
</dbReference>
<dbReference type="Proteomes" id="UP001596058">
    <property type="component" value="Unassembled WGS sequence"/>
</dbReference>
<feature type="domain" description="Integrase catalytic" evidence="2">
    <location>
        <begin position="19"/>
        <end position="50"/>
    </location>
</feature>
<proteinExistence type="predicted"/>
<comment type="caution">
    <text evidence="3">The sequence shown here is derived from an EMBL/GenBank/DDBJ whole genome shotgun (WGS) entry which is preliminary data.</text>
</comment>
<name>A0ABW1CKB3_9ACTN</name>
<evidence type="ECO:0000256" key="1">
    <source>
        <dbReference type="SAM" id="MobiDB-lite"/>
    </source>
</evidence>
<reference evidence="4" key="1">
    <citation type="journal article" date="2019" name="Int. J. Syst. Evol. Microbiol.">
        <title>The Global Catalogue of Microorganisms (GCM) 10K type strain sequencing project: providing services to taxonomists for standard genome sequencing and annotation.</title>
        <authorList>
            <consortium name="The Broad Institute Genomics Platform"/>
            <consortium name="The Broad Institute Genome Sequencing Center for Infectious Disease"/>
            <person name="Wu L."/>
            <person name="Ma J."/>
        </authorList>
    </citation>
    <scope>NUCLEOTIDE SEQUENCE [LARGE SCALE GENOMIC DNA]</scope>
    <source>
        <strain evidence="4">CCUG 53903</strain>
    </source>
</reference>
<gene>
    <name evidence="3" type="ORF">ACFPZ3_20250</name>
</gene>
<feature type="compositionally biased region" description="Basic residues" evidence="1">
    <location>
        <begin position="37"/>
        <end position="47"/>
    </location>
</feature>
<protein>
    <submittedName>
        <fullName evidence="3">Integrase core domain-containing protein</fullName>
    </submittedName>
</protein>
<evidence type="ECO:0000313" key="3">
    <source>
        <dbReference type="EMBL" id="MFC5826205.1"/>
    </source>
</evidence>
<evidence type="ECO:0000313" key="4">
    <source>
        <dbReference type="Proteomes" id="UP001596058"/>
    </source>
</evidence>
<dbReference type="RefSeq" id="WP_379515707.1">
    <property type="nucleotide sequence ID" value="NZ_JBHSPA010000023.1"/>
</dbReference>
<feature type="region of interest" description="Disordered" evidence="1">
    <location>
        <begin position="1"/>
        <end position="54"/>
    </location>
</feature>
<feature type="compositionally biased region" description="Basic and acidic residues" evidence="1">
    <location>
        <begin position="23"/>
        <end position="36"/>
    </location>
</feature>
<evidence type="ECO:0000259" key="2">
    <source>
        <dbReference type="Pfam" id="PF13683"/>
    </source>
</evidence>
<organism evidence="3 4">
    <name type="scientific">Nonomuraea insulae</name>
    <dbReference type="NCBI Taxonomy" id="1616787"/>
    <lineage>
        <taxon>Bacteria</taxon>
        <taxon>Bacillati</taxon>
        <taxon>Actinomycetota</taxon>
        <taxon>Actinomycetes</taxon>
        <taxon>Streptosporangiales</taxon>
        <taxon>Streptosporangiaceae</taxon>
        <taxon>Nonomuraea</taxon>
    </lineage>
</organism>
<accession>A0ABW1CKB3</accession>
<keyword evidence="4" id="KW-1185">Reference proteome</keyword>
<dbReference type="InterPro" id="IPR001584">
    <property type="entry name" value="Integrase_cat-core"/>
</dbReference>
<sequence length="96" mass="11478">MSTPNPGHCPDQEAKTNSQLTTEHLRSVLDEYTDHYNRHRPHQSRRQRPPDHDERIVVPMEGRIRRRRVLGGVINEYHRAAWLIQRNTSSDHVYRF</sequence>
<dbReference type="Pfam" id="PF13683">
    <property type="entry name" value="rve_3"/>
    <property type="match status" value="1"/>
</dbReference>